<reference evidence="1 2" key="1">
    <citation type="submission" date="2019-12" db="EMBL/GenBank/DDBJ databases">
        <title>Corynebacterium sp. nov., isolated from feces of the Anser Albifrons in China.</title>
        <authorList>
            <person name="Liu Q."/>
        </authorList>
    </citation>
    <scope>NUCLEOTIDE SEQUENCE [LARGE SCALE GENOMIC DNA]</scope>
    <source>
        <strain evidence="1 2">23H37-10</strain>
    </source>
</reference>
<keyword evidence="2" id="KW-1185">Reference proteome</keyword>
<gene>
    <name evidence="1" type="ORF">GP473_08810</name>
</gene>
<dbReference type="AlphaFoldDB" id="A0A7G7YQG6"/>
<dbReference type="RefSeq" id="WP_185770494.1">
    <property type="nucleotide sequence ID" value="NZ_CP046883.1"/>
</dbReference>
<sequence length="50" mass="5078">MYDSSGIAFVEGAGNPINRPITSITSTGHSLNDEAVTSCVVPVVAASVKN</sequence>
<dbReference type="KEGG" id="cans:GP473_08810"/>
<protein>
    <submittedName>
        <fullName evidence="1">Uncharacterized protein</fullName>
    </submittedName>
</protein>
<name>A0A7G7YQG6_9CORY</name>
<proteinExistence type="predicted"/>
<accession>A0A7G7YQG6</accession>
<organism evidence="1 2">
    <name type="scientific">Corynebacterium anserum</name>
    <dbReference type="NCBI Taxonomy" id="2684406"/>
    <lineage>
        <taxon>Bacteria</taxon>
        <taxon>Bacillati</taxon>
        <taxon>Actinomycetota</taxon>
        <taxon>Actinomycetes</taxon>
        <taxon>Mycobacteriales</taxon>
        <taxon>Corynebacteriaceae</taxon>
        <taxon>Corynebacterium</taxon>
    </lineage>
</organism>
<dbReference type="Proteomes" id="UP000515275">
    <property type="component" value="Chromosome"/>
</dbReference>
<dbReference type="EMBL" id="CP046883">
    <property type="protein sequence ID" value="QNH96736.1"/>
    <property type="molecule type" value="Genomic_DNA"/>
</dbReference>
<evidence type="ECO:0000313" key="1">
    <source>
        <dbReference type="EMBL" id="QNH96736.1"/>
    </source>
</evidence>
<evidence type="ECO:0000313" key="2">
    <source>
        <dbReference type="Proteomes" id="UP000515275"/>
    </source>
</evidence>